<accession>A0ABP6NU91</accession>
<dbReference type="Proteomes" id="UP001500320">
    <property type="component" value="Unassembled WGS sequence"/>
</dbReference>
<name>A0ABP6NU91_9ACTN</name>
<evidence type="ECO:0000313" key="3">
    <source>
        <dbReference type="Proteomes" id="UP001500320"/>
    </source>
</evidence>
<proteinExistence type="predicted"/>
<dbReference type="EMBL" id="BAAAUT010000058">
    <property type="protein sequence ID" value="GAA3158252.1"/>
    <property type="molecule type" value="Genomic_DNA"/>
</dbReference>
<comment type="caution">
    <text evidence="2">The sequence shown here is derived from an EMBL/GenBank/DDBJ whole genome shotgun (WGS) entry which is preliminary data.</text>
</comment>
<organism evidence="2 3">
    <name type="scientific">Planomonospora alba</name>
    <dbReference type="NCBI Taxonomy" id="161354"/>
    <lineage>
        <taxon>Bacteria</taxon>
        <taxon>Bacillati</taxon>
        <taxon>Actinomycetota</taxon>
        <taxon>Actinomycetes</taxon>
        <taxon>Streptosporangiales</taxon>
        <taxon>Streptosporangiaceae</taxon>
        <taxon>Planomonospora</taxon>
    </lineage>
</organism>
<protein>
    <submittedName>
        <fullName evidence="2">Uncharacterized protein</fullName>
    </submittedName>
</protein>
<evidence type="ECO:0000313" key="2">
    <source>
        <dbReference type="EMBL" id="GAA3158252.1"/>
    </source>
</evidence>
<keyword evidence="3" id="KW-1185">Reference proteome</keyword>
<reference evidence="3" key="1">
    <citation type="journal article" date="2019" name="Int. J. Syst. Evol. Microbiol.">
        <title>The Global Catalogue of Microorganisms (GCM) 10K type strain sequencing project: providing services to taxonomists for standard genome sequencing and annotation.</title>
        <authorList>
            <consortium name="The Broad Institute Genomics Platform"/>
            <consortium name="The Broad Institute Genome Sequencing Center for Infectious Disease"/>
            <person name="Wu L."/>
            <person name="Ma J."/>
        </authorList>
    </citation>
    <scope>NUCLEOTIDE SEQUENCE [LARGE SCALE GENOMIC DNA]</scope>
    <source>
        <strain evidence="3">JCM 9373</strain>
    </source>
</reference>
<sequence>MSPSATVSPSETRTFQTFATISARTSTTANSLTVTLDVHARSGPRGPRPHAPVPRARRTARARADQALIRDTSPVS</sequence>
<gene>
    <name evidence="2" type="ORF">GCM10010466_56230</name>
</gene>
<evidence type="ECO:0000256" key="1">
    <source>
        <dbReference type="SAM" id="MobiDB-lite"/>
    </source>
</evidence>
<feature type="region of interest" description="Disordered" evidence="1">
    <location>
        <begin position="39"/>
        <end position="76"/>
    </location>
</feature>